<dbReference type="Proteomes" id="UP000001056">
    <property type="component" value="Unassembled WGS sequence"/>
</dbReference>
<accession>Q2GUE5</accession>
<dbReference type="Gene3D" id="1.50.10.10">
    <property type="match status" value="2"/>
</dbReference>
<dbReference type="eggNOG" id="ENOG502QR7D">
    <property type="taxonomic scope" value="Eukaryota"/>
</dbReference>
<dbReference type="PROSITE" id="PS51257">
    <property type="entry name" value="PROKAR_LIPOPROTEIN"/>
    <property type="match status" value="1"/>
</dbReference>
<name>Q2GUE5_CHAGB</name>
<dbReference type="OMA" id="MRGPVIN"/>
<dbReference type="GO" id="GO:0005975">
    <property type="term" value="P:carbohydrate metabolic process"/>
    <property type="evidence" value="ECO:0007669"/>
    <property type="project" value="InterPro"/>
</dbReference>
<dbReference type="InterPro" id="IPR008313">
    <property type="entry name" value="GH125"/>
</dbReference>
<dbReference type="AlphaFoldDB" id="Q2GUE5"/>
<dbReference type="GO" id="GO:0003824">
    <property type="term" value="F:catalytic activity"/>
    <property type="evidence" value="ECO:0007669"/>
    <property type="project" value="UniProtKB-ARBA"/>
</dbReference>
<dbReference type="PANTHER" id="PTHR31047:SF1">
    <property type="entry name" value="DUF1237 DOMAIN-CONTAINING PROTEIN"/>
    <property type="match status" value="1"/>
</dbReference>
<keyword evidence="3" id="KW-1185">Reference proteome</keyword>
<reference evidence="3" key="1">
    <citation type="journal article" date="2015" name="Genome Announc.">
        <title>Draft genome sequence of the cellulolytic fungus Chaetomium globosum.</title>
        <authorList>
            <person name="Cuomo C.A."/>
            <person name="Untereiner W.A."/>
            <person name="Ma L.-J."/>
            <person name="Grabherr M."/>
            <person name="Birren B.W."/>
        </authorList>
    </citation>
    <scope>NUCLEOTIDE SEQUENCE [LARGE SCALE GENOMIC DNA]</scope>
    <source>
        <strain evidence="3">ATCC 6205 / CBS 148.51 / DSM 1962 / NBRC 6347 / NRRL 1970</strain>
    </source>
</reference>
<dbReference type="RefSeq" id="XP_001226336.1">
    <property type="nucleotide sequence ID" value="XM_001226335.1"/>
</dbReference>
<dbReference type="Pfam" id="PF06824">
    <property type="entry name" value="Glyco_hydro_125"/>
    <property type="match status" value="2"/>
</dbReference>
<evidence type="ECO:0008006" key="4">
    <source>
        <dbReference type="Google" id="ProtNLM"/>
    </source>
</evidence>
<evidence type="ECO:0000256" key="1">
    <source>
        <dbReference type="SAM" id="SignalP"/>
    </source>
</evidence>
<gene>
    <name evidence="2" type="ORF">CHGG_08409</name>
</gene>
<dbReference type="HOGENOM" id="CLU_023537_2_1_1"/>
<evidence type="ECO:0000313" key="2">
    <source>
        <dbReference type="EMBL" id="EAQ84395.1"/>
    </source>
</evidence>
<protein>
    <recommendedName>
        <fullName evidence="4">Meiotically up-regulated gene 157 protein</fullName>
    </recommendedName>
</protein>
<feature type="chain" id="PRO_5004208202" description="Meiotically up-regulated gene 157 protein" evidence="1">
    <location>
        <begin position="20"/>
        <end position="466"/>
    </location>
</feature>
<dbReference type="SMART" id="SM01149">
    <property type="entry name" value="DUF1237"/>
    <property type="match status" value="1"/>
</dbReference>
<sequence>MKTTRARVLLAGLLPSVAAQSCPDYSDYSKSRHEPFSSGKHALSSMRPAADCRTFNSTTVETLLANMTEVISDPDLYRLFENTYPNTLDTTVRWRGHAADNPDEELAFLITGDIDAMWLRDSANQLQSYLPLLEPDAAPNDPTSIASLYRGLSASYYEATHDAGFFARFAWLRAIRTLLDTTKSMTAGTYGPAGEVLPPPYSFTRLTTRATETLLNDGVGAPVRRTGMVRSAFRPSDDATTYPFLVPANMLFARALAGAGLIVSALEEDGEVEVPEGLAKEMAGFSAEVRAAIVRYGVVTVPVLGGNGTETETVYAYEVDGYGSAAIMDDANVPSLLAAPVFGYLGSIDPVYQRTRKRLLSAEGNPYFMAGKVINAIGGPHAGPGMAWPMASVVRILTSEDDEEIEVALRELVASTDGLGLIHESINSNDATKWTRQWFSWANGLFGQMILDLRFRKPHILQKSFQ</sequence>
<dbReference type="SUPFAM" id="SSF48208">
    <property type="entry name" value="Six-hairpin glycosidases"/>
    <property type="match status" value="1"/>
</dbReference>
<dbReference type="EMBL" id="CH408034">
    <property type="protein sequence ID" value="EAQ84395.1"/>
    <property type="molecule type" value="Genomic_DNA"/>
</dbReference>
<dbReference type="OrthoDB" id="7771656at2759"/>
<dbReference type="GeneID" id="4395538"/>
<dbReference type="InterPro" id="IPR008928">
    <property type="entry name" value="6-hairpin_glycosidase_sf"/>
</dbReference>
<keyword evidence="1" id="KW-0732">Signal</keyword>
<dbReference type="PANTHER" id="PTHR31047">
    <property type="entry name" value="MEIOTICALLY UP-REGULATED GENE 157 PROTEIN"/>
    <property type="match status" value="1"/>
</dbReference>
<evidence type="ECO:0000313" key="3">
    <source>
        <dbReference type="Proteomes" id="UP000001056"/>
    </source>
</evidence>
<dbReference type="InParanoid" id="Q2GUE5"/>
<dbReference type="PIRSF" id="PIRSF028846">
    <property type="entry name" value="UCP028846"/>
    <property type="match status" value="1"/>
</dbReference>
<dbReference type="InterPro" id="IPR012341">
    <property type="entry name" value="6hp_glycosidase-like_sf"/>
</dbReference>
<dbReference type="VEuPathDB" id="FungiDB:CHGG_08409"/>
<proteinExistence type="predicted"/>
<organism evidence="2 3">
    <name type="scientific">Chaetomium globosum (strain ATCC 6205 / CBS 148.51 / DSM 1962 / NBRC 6347 / NRRL 1970)</name>
    <name type="common">Soil fungus</name>
    <dbReference type="NCBI Taxonomy" id="306901"/>
    <lineage>
        <taxon>Eukaryota</taxon>
        <taxon>Fungi</taxon>
        <taxon>Dikarya</taxon>
        <taxon>Ascomycota</taxon>
        <taxon>Pezizomycotina</taxon>
        <taxon>Sordariomycetes</taxon>
        <taxon>Sordariomycetidae</taxon>
        <taxon>Sordariales</taxon>
        <taxon>Chaetomiaceae</taxon>
        <taxon>Chaetomium</taxon>
    </lineage>
</organism>
<feature type="signal peptide" evidence="1">
    <location>
        <begin position="1"/>
        <end position="19"/>
    </location>
</feature>